<evidence type="ECO:0000313" key="1">
    <source>
        <dbReference type="EMBL" id="AQK64458.1"/>
    </source>
</evidence>
<reference evidence="1" key="1">
    <citation type="submission" date="2015-12" db="EMBL/GenBank/DDBJ databases">
        <title>Update maize B73 reference genome by single molecule sequencing technologies.</title>
        <authorList>
            <consortium name="Maize Genome Sequencing Project"/>
            <person name="Ware D."/>
        </authorList>
    </citation>
    <scope>NUCLEOTIDE SEQUENCE</scope>
    <source>
        <tissue evidence="1">Seedling</tissue>
    </source>
</reference>
<name>A0A1D6GMF1_MAIZE</name>
<proteinExistence type="predicted"/>
<gene>
    <name evidence="1" type="ORF">ZEAMMB73_Zm00001d013821</name>
</gene>
<dbReference type="AlphaFoldDB" id="A0A1D6GMF1"/>
<organism evidence="1">
    <name type="scientific">Zea mays</name>
    <name type="common">Maize</name>
    <dbReference type="NCBI Taxonomy" id="4577"/>
    <lineage>
        <taxon>Eukaryota</taxon>
        <taxon>Viridiplantae</taxon>
        <taxon>Streptophyta</taxon>
        <taxon>Embryophyta</taxon>
        <taxon>Tracheophyta</taxon>
        <taxon>Spermatophyta</taxon>
        <taxon>Magnoliopsida</taxon>
        <taxon>Liliopsida</taxon>
        <taxon>Poales</taxon>
        <taxon>Poaceae</taxon>
        <taxon>PACMAD clade</taxon>
        <taxon>Panicoideae</taxon>
        <taxon>Andropogonodae</taxon>
        <taxon>Andropogoneae</taxon>
        <taxon>Tripsacinae</taxon>
        <taxon>Zea</taxon>
    </lineage>
</organism>
<accession>A0A1D6GMF1</accession>
<sequence>MSSLFRFSCGWRASSTSSSLFPFTSSRSDAHISCSTESWRFLQSIASFASIGASTFSRFLICRDPWSSSRYPS</sequence>
<protein>
    <submittedName>
        <fullName evidence="1">Uncharacterized protein</fullName>
    </submittedName>
</protein>
<dbReference type="EMBL" id="CM000781">
    <property type="protein sequence ID" value="AQK64458.1"/>
    <property type="molecule type" value="Genomic_DNA"/>
</dbReference>